<reference evidence="2 4" key="2">
    <citation type="submission" date="2015-10" db="EMBL/GenBank/DDBJ databases">
        <title>A novel member of the family Ruminococcaceae isolated from human faeces.</title>
        <authorList>
            <person name="Shkoporov A.N."/>
            <person name="Chaplin A.V."/>
            <person name="Motuzova O.V."/>
            <person name="Kafarskaia L.I."/>
            <person name="Efimov B.A."/>
        </authorList>
    </citation>
    <scope>NUCLEOTIDE SEQUENCE [LARGE SCALE GENOMIC DNA]</scope>
    <source>
        <strain evidence="2 4">668</strain>
    </source>
</reference>
<protein>
    <submittedName>
        <fullName evidence="1">Uncharacterized protein</fullName>
    </submittedName>
</protein>
<evidence type="ECO:0000313" key="3">
    <source>
        <dbReference type="Proteomes" id="UP000032483"/>
    </source>
</evidence>
<accession>A0A0W7TUC6</accession>
<gene>
    <name evidence="2" type="ORF">ASJ35_03855</name>
    <name evidence="1" type="ORF">TQ39_04340</name>
</gene>
<sequence length="78" mass="8775">MKKKLACYNLYKPAGNAAREWLWPPGGGFARPGLEEKGFGGLCRRALLAEDFFRPRISKSVRLLFIYIRAALCGMLLV</sequence>
<comment type="caution">
    <text evidence="1">The sequence shown here is derived from an EMBL/GenBank/DDBJ whole genome shotgun (WGS) entry which is preliminary data.</text>
</comment>
<evidence type="ECO:0000313" key="1">
    <source>
        <dbReference type="EMBL" id="KJF40762.1"/>
    </source>
</evidence>
<dbReference type="Proteomes" id="UP000053433">
    <property type="component" value="Unassembled WGS sequence"/>
</dbReference>
<keyword evidence="3" id="KW-1185">Reference proteome</keyword>
<dbReference type="Proteomes" id="UP000032483">
    <property type="component" value="Unassembled WGS sequence"/>
</dbReference>
<evidence type="ECO:0000313" key="2">
    <source>
        <dbReference type="EMBL" id="KUE77414.1"/>
    </source>
</evidence>
<dbReference type="EMBL" id="LMUA01000003">
    <property type="protein sequence ID" value="KUE77414.1"/>
    <property type="molecule type" value="Genomic_DNA"/>
</dbReference>
<name>A0A0D8J1J7_9FIRM</name>
<evidence type="ECO:0000313" key="4">
    <source>
        <dbReference type="Proteomes" id="UP000053433"/>
    </source>
</evidence>
<reference evidence="1" key="1">
    <citation type="submission" date="2015-02" db="EMBL/GenBank/DDBJ databases">
        <title>A novel member of the family Ruminococcaceae isolated from human feces.</title>
        <authorList>
            <person name="Shkoporov A.N."/>
            <person name="Chaplin A.V."/>
            <person name="Motuzova O.V."/>
            <person name="Kafarskaia L.I."/>
            <person name="Khokhlova E.V."/>
            <person name="Efimov B.A."/>
        </authorList>
    </citation>
    <scope>NUCLEOTIDE SEQUENCE [LARGE SCALE GENOMIC DNA]</scope>
    <source>
        <strain evidence="1">585-1</strain>
    </source>
</reference>
<dbReference type="AlphaFoldDB" id="A0A0D8J1J7"/>
<proteinExistence type="predicted"/>
<dbReference type="EMBL" id="JXXK01000004">
    <property type="protein sequence ID" value="KJF40762.1"/>
    <property type="molecule type" value="Genomic_DNA"/>
</dbReference>
<accession>A0A0D8J1J7</accession>
<organism evidence="1 3">
    <name type="scientific">Ruthenibacterium lactatiformans</name>
    <dbReference type="NCBI Taxonomy" id="1550024"/>
    <lineage>
        <taxon>Bacteria</taxon>
        <taxon>Bacillati</taxon>
        <taxon>Bacillota</taxon>
        <taxon>Clostridia</taxon>
        <taxon>Eubacteriales</taxon>
        <taxon>Oscillospiraceae</taxon>
        <taxon>Ruthenibacterium</taxon>
    </lineage>
</organism>